<proteinExistence type="predicted"/>
<dbReference type="EMBL" id="BKAX01000004">
    <property type="protein sequence ID" value="GEQ05967.1"/>
    <property type="molecule type" value="Genomic_DNA"/>
</dbReference>
<evidence type="ECO:0000256" key="2">
    <source>
        <dbReference type="SAM" id="Phobius"/>
    </source>
</evidence>
<dbReference type="Proteomes" id="UP000255277">
    <property type="component" value="Unassembled WGS sequence"/>
</dbReference>
<dbReference type="OrthoDB" id="2406251at2"/>
<protein>
    <submittedName>
        <fullName evidence="4">Uncharacterized protein</fullName>
    </submittedName>
</protein>
<feature type="compositionally biased region" description="Low complexity" evidence="1">
    <location>
        <begin position="49"/>
        <end position="71"/>
    </location>
</feature>
<dbReference type="RefSeq" id="WP_042740334.1">
    <property type="nucleotide sequence ID" value="NZ_BKAX01000004.1"/>
</dbReference>
<evidence type="ECO:0000313" key="4">
    <source>
        <dbReference type="EMBL" id="SUM34979.1"/>
    </source>
</evidence>
<keyword evidence="2" id="KW-0812">Transmembrane</keyword>
<reference evidence="4 5" key="1">
    <citation type="submission" date="2018-06" db="EMBL/GenBank/DDBJ databases">
        <authorList>
            <consortium name="Pathogen Informatics"/>
            <person name="Doyle S."/>
        </authorList>
    </citation>
    <scope>NUCLEOTIDE SEQUENCE [LARGE SCALE GENOMIC DNA]</scope>
    <source>
        <strain evidence="4 5">NCTC12195</strain>
    </source>
</reference>
<evidence type="ECO:0000256" key="1">
    <source>
        <dbReference type="SAM" id="MobiDB-lite"/>
    </source>
</evidence>
<evidence type="ECO:0000313" key="5">
    <source>
        <dbReference type="Proteomes" id="UP000255277"/>
    </source>
</evidence>
<name>A0A0D0SD30_STAGA</name>
<keyword evidence="6" id="KW-1185">Reference proteome</keyword>
<dbReference type="GeneID" id="93844187"/>
<evidence type="ECO:0000313" key="3">
    <source>
        <dbReference type="EMBL" id="GEQ05967.1"/>
    </source>
</evidence>
<keyword evidence="2" id="KW-1133">Transmembrane helix</keyword>
<evidence type="ECO:0000313" key="6">
    <source>
        <dbReference type="Proteomes" id="UP000321057"/>
    </source>
</evidence>
<feature type="region of interest" description="Disordered" evidence="1">
    <location>
        <begin position="49"/>
        <end position="84"/>
    </location>
</feature>
<dbReference type="AlphaFoldDB" id="A0A0D0SD30"/>
<keyword evidence="2" id="KW-0472">Membrane</keyword>
<accession>A0A0D0SD30</accession>
<dbReference type="EMBL" id="UHDK01000001">
    <property type="protein sequence ID" value="SUM34979.1"/>
    <property type="molecule type" value="Genomic_DNA"/>
</dbReference>
<dbReference type="Proteomes" id="UP000321057">
    <property type="component" value="Unassembled WGS sequence"/>
</dbReference>
<sequence>MSRSVKFAVSIYLTVVAVLCCSYLIMILIGTFQGNDMRGAVLDADNNKNVENINKNNNSNSSKEATTSETSRIPKDTQSFNTQNKAIQYEKLTHTWSVDSTKSTSHV</sequence>
<organism evidence="4 5">
    <name type="scientific">Staphylococcus gallinarum</name>
    <dbReference type="NCBI Taxonomy" id="1293"/>
    <lineage>
        <taxon>Bacteria</taxon>
        <taxon>Bacillati</taxon>
        <taxon>Bacillota</taxon>
        <taxon>Bacilli</taxon>
        <taxon>Bacillales</taxon>
        <taxon>Staphylococcaceae</taxon>
        <taxon>Staphylococcus</taxon>
    </lineage>
</organism>
<reference evidence="3 6" key="2">
    <citation type="submission" date="2019-07" db="EMBL/GenBank/DDBJ databases">
        <title>Whole genome shotgun sequence of Staphylococcus gallinarum NBRC 109767.</title>
        <authorList>
            <person name="Hosoyama A."/>
            <person name="Uohara A."/>
            <person name="Ohji S."/>
            <person name="Ichikawa N."/>
        </authorList>
    </citation>
    <scope>NUCLEOTIDE SEQUENCE [LARGE SCALE GENOMIC DNA]</scope>
    <source>
        <strain evidence="3 6">NBRC 109767</strain>
    </source>
</reference>
<gene>
    <name evidence="4" type="ORF">NCTC12195_04507</name>
    <name evidence="3" type="ORF">SGA02_17950</name>
</gene>
<feature type="transmembrane region" description="Helical" evidence="2">
    <location>
        <begin position="7"/>
        <end position="29"/>
    </location>
</feature>